<feature type="chain" id="PRO_5045892384" description="DUF2846 domain-containing protein" evidence="1">
    <location>
        <begin position="22"/>
        <end position="142"/>
    </location>
</feature>
<dbReference type="Proteomes" id="UP001634747">
    <property type="component" value="Unassembled WGS sequence"/>
</dbReference>
<reference evidence="2 3" key="1">
    <citation type="submission" date="2024-12" db="EMBL/GenBank/DDBJ databases">
        <authorList>
            <person name="Lee Y."/>
        </authorList>
    </citation>
    <scope>NUCLEOTIDE SEQUENCE [LARGE SCALE GENOMIC DNA]</scope>
    <source>
        <strain evidence="2 3">03SUJ4</strain>
    </source>
</reference>
<feature type="signal peptide" evidence="1">
    <location>
        <begin position="1"/>
        <end position="21"/>
    </location>
</feature>
<accession>A0ABW9KIP4</accession>
<protein>
    <recommendedName>
        <fullName evidence="4">DUF2846 domain-containing protein</fullName>
    </recommendedName>
</protein>
<keyword evidence="3" id="KW-1185">Reference proteome</keyword>
<proteinExistence type="predicted"/>
<name>A0ABW9KIP4_9BACT</name>
<sequence>MARLGSLVLKLAIFLPLPAFCQGRTVSVAKIPFRFAANGHILPAGEYFLHRDSENIYSLRTRSGATASRFMVYGDTSSTSQQRSKLVFRVSATGYYLDSAWTEGSRDGIRVVNPRPKKEVAAVPTGNDTAMVASEVQIPLEK</sequence>
<evidence type="ECO:0000313" key="2">
    <source>
        <dbReference type="EMBL" id="MFN2974830.1"/>
    </source>
</evidence>
<keyword evidence="1" id="KW-0732">Signal</keyword>
<comment type="caution">
    <text evidence="2">The sequence shown here is derived from an EMBL/GenBank/DDBJ whole genome shotgun (WGS) entry which is preliminary data.</text>
</comment>
<evidence type="ECO:0000256" key="1">
    <source>
        <dbReference type="SAM" id="SignalP"/>
    </source>
</evidence>
<evidence type="ECO:0008006" key="4">
    <source>
        <dbReference type="Google" id="ProtNLM"/>
    </source>
</evidence>
<evidence type="ECO:0000313" key="3">
    <source>
        <dbReference type="Proteomes" id="UP001634747"/>
    </source>
</evidence>
<gene>
    <name evidence="2" type="ORF">ACK2TP_03565</name>
</gene>
<organism evidence="2 3">
    <name type="scientific">Terriglobus aquaticus</name>
    <dbReference type="NCBI Taxonomy" id="940139"/>
    <lineage>
        <taxon>Bacteria</taxon>
        <taxon>Pseudomonadati</taxon>
        <taxon>Acidobacteriota</taxon>
        <taxon>Terriglobia</taxon>
        <taxon>Terriglobales</taxon>
        <taxon>Acidobacteriaceae</taxon>
        <taxon>Terriglobus</taxon>
    </lineage>
</organism>
<dbReference type="EMBL" id="JBJYXY010000001">
    <property type="protein sequence ID" value="MFN2974830.1"/>
    <property type="molecule type" value="Genomic_DNA"/>
</dbReference>
<dbReference type="RefSeq" id="WP_344687483.1">
    <property type="nucleotide sequence ID" value="NZ_BAABBH010000001.1"/>
</dbReference>